<dbReference type="FunFam" id="1.20.58.90:FF:000004">
    <property type="entry name" value="Syntaxin 10"/>
    <property type="match status" value="1"/>
</dbReference>
<comment type="caution">
    <text evidence="11">The sequence shown here is derived from an EMBL/GenBank/DDBJ whole genome shotgun (WGS) entry which is preliminary data.</text>
</comment>
<keyword evidence="4" id="KW-0653">Protein transport</keyword>
<accession>A0A9Q1QSV5</accession>
<evidence type="ECO:0000259" key="10">
    <source>
        <dbReference type="Pfam" id="PF09177"/>
    </source>
</evidence>
<proteinExistence type="inferred from homology"/>
<dbReference type="GO" id="GO:0005794">
    <property type="term" value="C:Golgi apparatus"/>
    <property type="evidence" value="ECO:0007669"/>
    <property type="project" value="UniProtKB-SubCell"/>
</dbReference>
<comment type="similarity">
    <text evidence="1">Belongs to the syntaxin family.</text>
</comment>
<comment type="subcellular location">
    <subcellularLocation>
        <location evidence="8">Golgi apparatus</location>
        <location evidence="8">trans-Golgi network membrane</location>
        <topology evidence="8">Single-pass type IV membrane protein</topology>
    </subcellularLocation>
</comment>
<organism evidence="11 12">
    <name type="scientific">Carnegiea gigantea</name>
    <dbReference type="NCBI Taxonomy" id="171969"/>
    <lineage>
        <taxon>Eukaryota</taxon>
        <taxon>Viridiplantae</taxon>
        <taxon>Streptophyta</taxon>
        <taxon>Embryophyta</taxon>
        <taxon>Tracheophyta</taxon>
        <taxon>Spermatophyta</taxon>
        <taxon>Magnoliopsida</taxon>
        <taxon>eudicotyledons</taxon>
        <taxon>Gunneridae</taxon>
        <taxon>Pentapetalae</taxon>
        <taxon>Caryophyllales</taxon>
        <taxon>Cactineae</taxon>
        <taxon>Cactaceae</taxon>
        <taxon>Cactoideae</taxon>
        <taxon>Echinocereeae</taxon>
        <taxon>Carnegiea</taxon>
    </lineage>
</organism>
<gene>
    <name evidence="11" type="ORF">Cgig2_008181</name>
</gene>
<dbReference type="EMBL" id="JAKOGI010000001">
    <property type="protein sequence ID" value="KAJ8453297.1"/>
    <property type="molecule type" value="Genomic_DNA"/>
</dbReference>
<evidence type="ECO:0000256" key="3">
    <source>
        <dbReference type="ARBA" id="ARBA00022692"/>
    </source>
</evidence>
<keyword evidence="6" id="KW-0333">Golgi apparatus</keyword>
<dbReference type="CDD" id="cd21442">
    <property type="entry name" value="SNARE_NTD_STX6-like"/>
    <property type="match status" value="1"/>
</dbReference>
<keyword evidence="3 9" id="KW-0812">Transmembrane</keyword>
<name>A0A9Q1QSV5_9CARY</name>
<keyword evidence="7 9" id="KW-0472">Membrane</keyword>
<feature type="transmembrane region" description="Helical" evidence="9">
    <location>
        <begin position="329"/>
        <end position="346"/>
    </location>
</feature>
<dbReference type="Pfam" id="PF09177">
    <property type="entry name" value="STX6_10_61_N"/>
    <property type="match status" value="1"/>
</dbReference>
<dbReference type="PANTHER" id="PTHR34949:SF6">
    <property type="entry name" value="EXPRESSED PROTEIN"/>
    <property type="match status" value="1"/>
</dbReference>
<evidence type="ECO:0000256" key="5">
    <source>
        <dbReference type="ARBA" id="ARBA00022989"/>
    </source>
</evidence>
<evidence type="ECO:0000313" key="12">
    <source>
        <dbReference type="Proteomes" id="UP001153076"/>
    </source>
</evidence>
<keyword evidence="2" id="KW-0813">Transport</keyword>
<keyword evidence="12" id="KW-1185">Reference proteome</keyword>
<dbReference type="AlphaFoldDB" id="A0A9Q1QSV5"/>
<evidence type="ECO:0000256" key="4">
    <source>
        <dbReference type="ARBA" id="ARBA00022927"/>
    </source>
</evidence>
<dbReference type="Gene3D" id="1.20.58.90">
    <property type="match status" value="1"/>
</dbReference>
<dbReference type="GO" id="GO:0016020">
    <property type="term" value="C:membrane"/>
    <property type="evidence" value="ECO:0007669"/>
    <property type="project" value="InterPro"/>
</dbReference>
<evidence type="ECO:0000256" key="2">
    <source>
        <dbReference type="ARBA" id="ARBA00022448"/>
    </source>
</evidence>
<evidence type="ECO:0000313" key="11">
    <source>
        <dbReference type="EMBL" id="KAJ8453297.1"/>
    </source>
</evidence>
<evidence type="ECO:0000256" key="7">
    <source>
        <dbReference type="ARBA" id="ARBA00023136"/>
    </source>
</evidence>
<dbReference type="GO" id="GO:0048193">
    <property type="term" value="P:Golgi vesicle transport"/>
    <property type="evidence" value="ECO:0007669"/>
    <property type="project" value="InterPro"/>
</dbReference>
<protein>
    <recommendedName>
        <fullName evidence="10">Syntaxin 6/10/61 N-terminal domain-containing protein</fullName>
    </recommendedName>
</protein>
<evidence type="ECO:0000256" key="6">
    <source>
        <dbReference type="ARBA" id="ARBA00023034"/>
    </source>
</evidence>
<dbReference type="PANTHER" id="PTHR34949">
    <property type="entry name" value="OS05G0443700 PROTEIN"/>
    <property type="match status" value="1"/>
</dbReference>
<evidence type="ECO:0000256" key="1">
    <source>
        <dbReference type="ARBA" id="ARBA00009063"/>
    </source>
</evidence>
<feature type="domain" description="Syntaxin 6/10/61 N-terminal" evidence="10">
    <location>
        <begin position="11"/>
        <end position="100"/>
    </location>
</feature>
<evidence type="ECO:0000256" key="9">
    <source>
        <dbReference type="SAM" id="Phobius"/>
    </source>
</evidence>
<reference evidence="11" key="1">
    <citation type="submission" date="2022-04" db="EMBL/GenBank/DDBJ databases">
        <title>Carnegiea gigantea Genome sequencing and assembly v2.</title>
        <authorList>
            <person name="Copetti D."/>
            <person name="Sanderson M.J."/>
            <person name="Burquez A."/>
            <person name="Wojciechowski M.F."/>
        </authorList>
    </citation>
    <scope>NUCLEOTIDE SEQUENCE</scope>
    <source>
        <strain evidence="11">SGP5-SGP5p</strain>
        <tissue evidence="11">Aerial part</tissue>
    </source>
</reference>
<dbReference type="GO" id="GO:0015031">
    <property type="term" value="P:protein transport"/>
    <property type="evidence" value="ECO:0007669"/>
    <property type="project" value="UniProtKB-KW"/>
</dbReference>
<dbReference type="Proteomes" id="UP001153076">
    <property type="component" value="Unassembled WGS sequence"/>
</dbReference>
<dbReference type="InterPro" id="IPR010989">
    <property type="entry name" value="SNARE"/>
</dbReference>
<dbReference type="SUPFAM" id="SSF47661">
    <property type="entry name" value="t-snare proteins"/>
    <property type="match status" value="1"/>
</dbReference>
<sequence length="356" mass="40034">MAMHFDRWEKDPFFSAAEEVQESADRMESTYRTWLHVSKDASGGWNADELRRDLRTALGTTKWQLEEFERAVRSSYKKGAGDEARDRHSQFILAMEEKVSLVENSLQESAASDGTTSTQWVRLDEGERDELALFLSGATVASDKLDIRVVDSEHGHANPCERSLELTPSFLKNSSYAAGLHLMEGKDVKSASHRRTASASADIGSWNIVVTDDKVTHDSSSGSTEPPPRRVPSYSGFISSVESASKLKLPKNGFRKWKAADKQQEDDVALLRSQELSRGMATCYEKSKSCLDAGDECCDNKELNGWYGAVQRLLQRSQYQVRYSRPIQLTFWSALLLFFIAAFLHLEELCVARLKL</sequence>
<dbReference type="InterPro" id="IPR015260">
    <property type="entry name" value="Syntaxin-6/10/61_N"/>
</dbReference>
<dbReference type="OrthoDB" id="1889309at2759"/>
<keyword evidence="5 9" id="KW-1133">Transmembrane helix</keyword>
<evidence type="ECO:0000256" key="8">
    <source>
        <dbReference type="ARBA" id="ARBA00037801"/>
    </source>
</evidence>